<name>A0A1Y2A3Y6_9PLEO</name>
<evidence type="ECO:0000256" key="1">
    <source>
        <dbReference type="SAM" id="MobiDB-lite"/>
    </source>
</evidence>
<keyword evidence="4" id="KW-1185">Reference proteome</keyword>
<evidence type="ECO:0000313" key="4">
    <source>
        <dbReference type="Proteomes" id="UP000193144"/>
    </source>
</evidence>
<dbReference type="SUPFAM" id="SSF89372">
    <property type="entry name" value="Fucose-specific lectin"/>
    <property type="match status" value="1"/>
</dbReference>
<comment type="caution">
    <text evidence="3">The sequence shown here is derived from an EMBL/GenBank/DDBJ whole genome shotgun (WGS) entry which is preliminary data.</text>
</comment>
<dbReference type="EMBL" id="MCFA01000013">
    <property type="protein sequence ID" value="ORY17208.1"/>
    <property type="molecule type" value="Genomic_DNA"/>
</dbReference>
<feature type="compositionally biased region" description="Basic and acidic residues" evidence="1">
    <location>
        <begin position="58"/>
        <end position="70"/>
    </location>
</feature>
<keyword evidence="2" id="KW-1133">Transmembrane helix</keyword>
<protein>
    <recommendedName>
        <fullName evidence="5">Fucose-specific lectin</fullName>
    </recommendedName>
</protein>
<dbReference type="Gene3D" id="2.120.10.70">
    <property type="entry name" value="Fucose-specific lectin"/>
    <property type="match status" value="1"/>
</dbReference>
<feature type="region of interest" description="Disordered" evidence="1">
    <location>
        <begin position="107"/>
        <end position="142"/>
    </location>
</feature>
<evidence type="ECO:0000256" key="2">
    <source>
        <dbReference type="SAM" id="Phobius"/>
    </source>
</evidence>
<feature type="transmembrane region" description="Helical" evidence="2">
    <location>
        <begin position="78"/>
        <end position="102"/>
    </location>
</feature>
<dbReference type="STRING" id="1231657.A0A1Y2A3Y6"/>
<proteinExistence type="predicted"/>
<dbReference type="AlphaFoldDB" id="A0A1Y2A3Y6"/>
<gene>
    <name evidence="3" type="ORF">BCR34DRAFT_583679</name>
</gene>
<reference evidence="3 4" key="1">
    <citation type="submission" date="2016-07" db="EMBL/GenBank/DDBJ databases">
        <title>Pervasive Adenine N6-methylation of Active Genes in Fungi.</title>
        <authorList>
            <consortium name="DOE Joint Genome Institute"/>
            <person name="Mondo S.J."/>
            <person name="Dannebaum R.O."/>
            <person name="Kuo R.C."/>
            <person name="Labutti K."/>
            <person name="Haridas S."/>
            <person name="Kuo A."/>
            <person name="Salamov A."/>
            <person name="Ahrendt S.R."/>
            <person name="Lipzen A."/>
            <person name="Sullivan W."/>
            <person name="Andreopoulos W.B."/>
            <person name="Clum A."/>
            <person name="Lindquist E."/>
            <person name="Daum C."/>
            <person name="Ramamoorthy G.K."/>
            <person name="Gryganskyi A."/>
            <person name="Culley D."/>
            <person name="Magnuson J.K."/>
            <person name="James T.Y."/>
            <person name="O'Malley M.A."/>
            <person name="Stajich J.E."/>
            <person name="Spatafora J.W."/>
            <person name="Visel A."/>
            <person name="Grigoriev I.V."/>
        </authorList>
    </citation>
    <scope>NUCLEOTIDE SEQUENCE [LARGE SCALE GENOMIC DNA]</scope>
    <source>
        <strain evidence="3 4">CBS 115471</strain>
    </source>
</reference>
<feature type="region of interest" description="Disordered" evidence="1">
    <location>
        <begin position="49"/>
        <end position="70"/>
    </location>
</feature>
<accession>A0A1Y2A3Y6</accession>
<keyword evidence="2" id="KW-0812">Transmembrane</keyword>
<evidence type="ECO:0000313" key="3">
    <source>
        <dbReference type="EMBL" id="ORY17208.1"/>
    </source>
</evidence>
<keyword evidence="2" id="KW-0472">Membrane</keyword>
<feature type="compositionally biased region" description="Polar residues" evidence="1">
    <location>
        <begin position="108"/>
        <end position="142"/>
    </location>
</feature>
<dbReference type="Proteomes" id="UP000193144">
    <property type="component" value="Unassembled WGS sequence"/>
</dbReference>
<dbReference type="OrthoDB" id="406838at2759"/>
<organism evidence="3 4">
    <name type="scientific">Clohesyomyces aquaticus</name>
    <dbReference type="NCBI Taxonomy" id="1231657"/>
    <lineage>
        <taxon>Eukaryota</taxon>
        <taxon>Fungi</taxon>
        <taxon>Dikarya</taxon>
        <taxon>Ascomycota</taxon>
        <taxon>Pezizomycotina</taxon>
        <taxon>Dothideomycetes</taxon>
        <taxon>Pleosporomycetidae</taxon>
        <taxon>Pleosporales</taxon>
        <taxon>Lindgomycetaceae</taxon>
        <taxon>Clohesyomyces</taxon>
    </lineage>
</organism>
<evidence type="ECO:0008006" key="5">
    <source>
        <dbReference type="Google" id="ProtNLM"/>
    </source>
</evidence>
<sequence length="359" mass="39592">MGVRSPVRPAEECYPYPQVVGNGNNAPEVVPSPEPKQTCEYRAVHQTEPYPQVPPPHYQHEPYVKPPKKENMSKKRKWTIGLMALLLVVIGAVVGGVVGGLAQRHVSSKTSTSPNASGSTNPSTTPSQGAPPTSTLTGTSISWTQDSNKKTFIFSLEQDKHVYYKSGNSDTWDDNWSQLGNTGPDNVSVFVLGTDSGVWTIAYDGTRDSPWDSNWTTLGGSFVKLPSVASWGEKRFDLFGIESDASGGNMMHKAWGGDKRQQVWDAGWSQIGNCTFDETPSVVSWGPNRLDMIGMNNGMLLVSNWVPQAWGTWWMVSEGWQHSPVLTSRGEGLLDIWVLDGSNALHHEQYDEEEHKRES</sequence>